<keyword evidence="2" id="KW-0472">Membrane</keyword>
<accession>T0Q8Z2</accession>
<dbReference type="OMA" id="QSGFEWQ"/>
<name>T0Q8Z2_SAPDV</name>
<dbReference type="GeneID" id="19948862"/>
<proteinExistence type="predicted"/>
<keyword evidence="2" id="KW-1133">Transmembrane helix</keyword>
<protein>
    <submittedName>
        <fullName evidence="3">Uncharacterized protein</fullName>
    </submittedName>
</protein>
<dbReference type="OrthoDB" id="10342540at2759"/>
<dbReference type="VEuPathDB" id="FungiDB:SDRG_08135"/>
<feature type="transmembrane region" description="Helical" evidence="2">
    <location>
        <begin position="12"/>
        <end position="28"/>
    </location>
</feature>
<evidence type="ECO:0000256" key="2">
    <source>
        <dbReference type="SAM" id="Phobius"/>
    </source>
</evidence>
<dbReference type="RefSeq" id="XP_008612226.1">
    <property type="nucleotide sequence ID" value="XM_008614004.1"/>
</dbReference>
<evidence type="ECO:0000256" key="1">
    <source>
        <dbReference type="SAM" id="MobiDB-lite"/>
    </source>
</evidence>
<organism evidence="3 4">
    <name type="scientific">Saprolegnia diclina (strain VS20)</name>
    <dbReference type="NCBI Taxonomy" id="1156394"/>
    <lineage>
        <taxon>Eukaryota</taxon>
        <taxon>Sar</taxon>
        <taxon>Stramenopiles</taxon>
        <taxon>Oomycota</taxon>
        <taxon>Saprolegniomycetes</taxon>
        <taxon>Saprolegniales</taxon>
        <taxon>Saprolegniaceae</taxon>
        <taxon>Saprolegnia</taxon>
    </lineage>
</organism>
<keyword evidence="4" id="KW-1185">Reference proteome</keyword>
<dbReference type="EMBL" id="JH767155">
    <property type="protein sequence ID" value="EQC34364.1"/>
    <property type="molecule type" value="Genomic_DNA"/>
</dbReference>
<feature type="compositionally biased region" description="Acidic residues" evidence="1">
    <location>
        <begin position="131"/>
        <end position="140"/>
    </location>
</feature>
<sequence length="163" mass="18211">MLRSTLRKMHPFLAAAGVVDVILVSIMLPSWNVVLLRVAAILLGLVAYTILTKEAPPTREVCTLLSLASEHHAMYEDDDDDDLQESPRQSGFEWQPQGFGRIEPGCRPRPTPNADEFGSPMMKRNSKSFEIEDEEDDDSSPDSSPIRRHNGSTAVRQLVDFDT</sequence>
<dbReference type="Proteomes" id="UP000030762">
    <property type="component" value="Unassembled WGS sequence"/>
</dbReference>
<evidence type="ECO:0000313" key="3">
    <source>
        <dbReference type="EMBL" id="EQC34364.1"/>
    </source>
</evidence>
<reference evidence="3 4" key="1">
    <citation type="submission" date="2012-04" db="EMBL/GenBank/DDBJ databases">
        <title>The Genome Sequence of Saprolegnia declina VS20.</title>
        <authorList>
            <consortium name="The Broad Institute Genome Sequencing Platform"/>
            <person name="Russ C."/>
            <person name="Nusbaum C."/>
            <person name="Tyler B."/>
            <person name="van West P."/>
            <person name="Dieguez-Uribeondo J."/>
            <person name="de Bruijn I."/>
            <person name="Tripathy S."/>
            <person name="Jiang R."/>
            <person name="Young S.K."/>
            <person name="Zeng Q."/>
            <person name="Gargeya S."/>
            <person name="Fitzgerald M."/>
            <person name="Haas B."/>
            <person name="Abouelleil A."/>
            <person name="Alvarado L."/>
            <person name="Arachchi H.M."/>
            <person name="Berlin A."/>
            <person name="Chapman S.B."/>
            <person name="Goldberg J."/>
            <person name="Griggs A."/>
            <person name="Gujja S."/>
            <person name="Hansen M."/>
            <person name="Howarth C."/>
            <person name="Imamovic A."/>
            <person name="Larimer J."/>
            <person name="McCowen C."/>
            <person name="Montmayeur A."/>
            <person name="Murphy C."/>
            <person name="Neiman D."/>
            <person name="Pearson M."/>
            <person name="Priest M."/>
            <person name="Roberts A."/>
            <person name="Saif S."/>
            <person name="Shea T."/>
            <person name="Sisk P."/>
            <person name="Sykes S."/>
            <person name="Wortman J."/>
            <person name="Nusbaum C."/>
            <person name="Birren B."/>
        </authorList>
    </citation>
    <scope>NUCLEOTIDE SEQUENCE [LARGE SCALE GENOMIC DNA]</scope>
    <source>
        <strain evidence="3 4">VS20</strain>
    </source>
</reference>
<gene>
    <name evidence="3" type="ORF">SDRG_08135</name>
</gene>
<evidence type="ECO:0000313" key="4">
    <source>
        <dbReference type="Proteomes" id="UP000030762"/>
    </source>
</evidence>
<dbReference type="InParanoid" id="T0Q8Z2"/>
<dbReference type="AlphaFoldDB" id="T0Q8Z2"/>
<feature type="region of interest" description="Disordered" evidence="1">
    <location>
        <begin position="75"/>
        <end position="163"/>
    </location>
</feature>
<keyword evidence="2" id="KW-0812">Transmembrane</keyword>